<dbReference type="InterPro" id="IPR045134">
    <property type="entry name" value="UHRF1/2-like"/>
</dbReference>
<evidence type="ECO:0000256" key="3">
    <source>
        <dbReference type="SAM" id="MobiDB-lite"/>
    </source>
</evidence>
<dbReference type="PANTHER" id="PTHR14140:SF27">
    <property type="entry name" value="OS04G0289800 PROTEIN"/>
    <property type="match status" value="1"/>
</dbReference>
<protein>
    <recommendedName>
        <fullName evidence="4">YDG domain-containing protein</fullName>
    </recommendedName>
</protein>
<feature type="domain" description="YDG" evidence="4">
    <location>
        <begin position="405"/>
        <end position="539"/>
    </location>
</feature>
<dbReference type="GO" id="GO:0061630">
    <property type="term" value="F:ubiquitin protein ligase activity"/>
    <property type="evidence" value="ECO:0007669"/>
    <property type="project" value="TreeGrafter"/>
</dbReference>
<dbReference type="PROSITE" id="PS51015">
    <property type="entry name" value="YDG"/>
    <property type="match status" value="1"/>
</dbReference>
<dbReference type="Gene3D" id="2.30.280.10">
    <property type="entry name" value="SRA-YDG"/>
    <property type="match status" value="1"/>
</dbReference>
<feature type="compositionally biased region" description="Polar residues" evidence="3">
    <location>
        <begin position="127"/>
        <end position="153"/>
    </location>
</feature>
<dbReference type="Pfam" id="PF02182">
    <property type="entry name" value="SAD_SRA"/>
    <property type="match status" value="1"/>
</dbReference>
<comment type="subcellular location">
    <subcellularLocation>
        <location evidence="2">Nucleus</location>
    </subcellularLocation>
</comment>
<dbReference type="GO" id="GO:0005634">
    <property type="term" value="C:nucleus"/>
    <property type="evidence" value="ECO:0007669"/>
    <property type="project" value="UniProtKB-SubCell"/>
</dbReference>
<dbReference type="SMART" id="SM00466">
    <property type="entry name" value="SRA"/>
    <property type="match status" value="1"/>
</dbReference>
<proteinExistence type="predicted"/>
<gene>
    <name evidence="5" type="ORF">BDU57DRAFT_518903</name>
</gene>
<keyword evidence="1 2" id="KW-0539">Nucleus</keyword>
<dbReference type="InterPro" id="IPR036987">
    <property type="entry name" value="SRA-YDG_sf"/>
</dbReference>
<feature type="compositionally biased region" description="Polar residues" evidence="3">
    <location>
        <begin position="159"/>
        <end position="181"/>
    </location>
</feature>
<sequence>MPNTEREPGSRDFLEQAQHDAARQRYGTPGALQDVINVMMADQDQAKRVNAAKAAMLGVDIDATVEKWASKNTSVFHHGTPQSVRWPASNPTATEKDLSPAALGPKHDVTMSEHGATSPETDMHVGYSSTTQMDVSSPESGELTGDSTTPNESEMSDGQVRNANMGARSSIQRFSLNTNNDGPKKEKGKRKRVTFLDDMPIPTLLPATPPVAESSRLGAARVPTELDTQLAPSLFVQQAERYPVEPLPKWYEDIKPNNLEMNKIRKKRPQALNSLEALKNCIGRCEDKMMQRSNVQSKNPKLLELFDELRNLVHKAEIYLPVDKYIVRFARILHKENGLPRIFQEDTQFPSDLKADSYQLYLRWIREDFEQNVLRGIITVKGPNRGSDRLDPKYRSKYPTTAKYYGDKGLIIGQCWPSQLCTVRDGAHGSSQGGIFGDKDKGAYSIVLSGGGGYNDQDNGDSIVYSGTDGQDFTPTEATQQMLRSAELGNEIRVIRSANLHRDNQYRPVIGFRYDGLYTIKGFELVDKEKQIHRFKLERCPGQDEIRYGDNAASRPTQYEIDEYKSLKVKHRWA</sequence>
<name>A0A6A5QF75_AMPQU</name>
<dbReference type="EMBL" id="ML979137">
    <property type="protein sequence ID" value="KAF1914123.1"/>
    <property type="molecule type" value="Genomic_DNA"/>
</dbReference>
<dbReference type="PANTHER" id="PTHR14140">
    <property type="entry name" value="E3 UBIQUITIN-PROTEIN LIGASE UHRF-RELATED"/>
    <property type="match status" value="1"/>
</dbReference>
<dbReference type="AlphaFoldDB" id="A0A6A5QF75"/>
<evidence type="ECO:0000313" key="6">
    <source>
        <dbReference type="Proteomes" id="UP000800096"/>
    </source>
</evidence>
<feature type="compositionally biased region" description="Polar residues" evidence="3">
    <location>
        <begin position="76"/>
        <end position="93"/>
    </location>
</feature>
<evidence type="ECO:0000259" key="4">
    <source>
        <dbReference type="PROSITE" id="PS51015"/>
    </source>
</evidence>
<keyword evidence="6" id="KW-1185">Reference proteome</keyword>
<accession>A0A6A5QF75</accession>
<evidence type="ECO:0000256" key="2">
    <source>
        <dbReference type="PROSITE-ProRule" id="PRU00358"/>
    </source>
</evidence>
<dbReference type="InterPro" id="IPR003105">
    <property type="entry name" value="SRA_YDG"/>
</dbReference>
<organism evidence="5 6">
    <name type="scientific">Ampelomyces quisqualis</name>
    <name type="common">Powdery mildew agent</name>
    <dbReference type="NCBI Taxonomy" id="50730"/>
    <lineage>
        <taxon>Eukaryota</taxon>
        <taxon>Fungi</taxon>
        <taxon>Dikarya</taxon>
        <taxon>Ascomycota</taxon>
        <taxon>Pezizomycotina</taxon>
        <taxon>Dothideomycetes</taxon>
        <taxon>Pleosporomycetidae</taxon>
        <taxon>Pleosporales</taxon>
        <taxon>Pleosporineae</taxon>
        <taxon>Phaeosphaeriaceae</taxon>
        <taxon>Ampelomyces</taxon>
    </lineage>
</organism>
<dbReference type="SUPFAM" id="SSF88697">
    <property type="entry name" value="PUA domain-like"/>
    <property type="match status" value="1"/>
</dbReference>
<dbReference type="InterPro" id="IPR015947">
    <property type="entry name" value="PUA-like_sf"/>
</dbReference>
<reference evidence="5" key="1">
    <citation type="journal article" date="2020" name="Stud. Mycol.">
        <title>101 Dothideomycetes genomes: a test case for predicting lifestyles and emergence of pathogens.</title>
        <authorList>
            <person name="Haridas S."/>
            <person name="Albert R."/>
            <person name="Binder M."/>
            <person name="Bloem J."/>
            <person name="Labutti K."/>
            <person name="Salamov A."/>
            <person name="Andreopoulos B."/>
            <person name="Baker S."/>
            <person name="Barry K."/>
            <person name="Bills G."/>
            <person name="Bluhm B."/>
            <person name="Cannon C."/>
            <person name="Castanera R."/>
            <person name="Culley D."/>
            <person name="Daum C."/>
            <person name="Ezra D."/>
            <person name="Gonzalez J."/>
            <person name="Henrissat B."/>
            <person name="Kuo A."/>
            <person name="Liang C."/>
            <person name="Lipzen A."/>
            <person name="Lutzoni F."/>
            <person name="Magnuson J."/>
            <person name="Mondo S."/>
            <person name="Nolan M."/>
            <person name="Ohm R."/>
            <person name="Pangilinan J."/>
            <person name="Park H.-J."/>
            <person name="Ramirez L."/>
            <person name="Alfaro M."/>
            <person name="Sun H."/>
            <person name="Tritt A."/>
            <person name="Yoshinaga Y."/>
            <person name="Zwiers L.-H."/>
            <person name="Turgeon B."/>
            <person name="Goodwin S."/>
            <person name="Spatafora J."/>
            <person name="Crous P."/>
            <person name="Grigoriev I."/>
        </authorList>
    </citation>
    <scope>NUCLEOTIDE SEQUENCE</scope>
    <source>
        <strain evidence="5">HMLAC05119</strain>
    </source>
</reference>
<evidence type="ECO:0000256" key="1">
    <source>
        <dbReference type="ARBA" id="ARBA00023242"/>
    </source>
</evidence>
<evidence type="ECO:0000313" key="5">
    <source>
        <dbReference type="EMBL" id="KAF1914123.1"/>
    </source>
</evidence>
<feature type="region of interest" description="Disordered" evidence="3">
    <location>
        <begin position="76"/>
        <end position="191"/>
    </location>
</feature>
<dbReference type="Proteomes" id="UP000800096">
    <property type="component" value="Unassembled WGS sequence"/>
</dbReference>
<dbReference type="OrthoDB" id="2270193at2759"/>
<dbReference type="GO" id="GO:0044027">
    <property type="term" value="P:negative regulation of gene expression via chromosomal CpG island methylation"/>
    <property type="evidence" value="ECO:0007669"/>
    <property type="project" value="TreeGrafter"/>
</dbReference>
<dbReference type="GO" id="GO:0016567">
    <property type="term" value="P:protein ubiquitination"/>
    <property type="evidence" value="ECO:0007669"/>
    <property type="project" value="TreeGrafter"/>
</dbReference>